<evidence type="ECO:0000313" key="1">
    <source>
        <dbReference type="EMBL" id="SVB58993.1"/>
    </source>
</evidence>
<gene>
    <name evidence="1" type="ORF">METZ01_LOCUS211847</name>
</gene>
<sequence length="214" mass="23934">METKVERYEASDLYTGRGTKQQLEMAVGHRDVAPYLISAGAGLVKISDEIKIPPYESTFSRNGGPSPDQWHLLPHGGLSNLELDEGDRVVAFAPPAYLRALSRDPGLDGIADKLVAPIDSPLFPMCMFPVRIHPRIKEVIGAAAADLNTELIRIYLDDGIPGVERLSNEAEDLPPLPERRRVDDEELLKIVKQHHHDKTQMELIRFIRDELEIS</sequence>
<organism evidence="1">
    <name type="scientific">marine metagenome</name>
    <dbReference type="NCBI Taxonomy" id="408172"/>
    <lineage>
        <taxon>unclassified sequences</taxon>
        <taxon>metagenomes</taxon>
        <taxon>ecological metagenomes</taxon>
    </lineage>
</organism>
<protein>
    <submittedName>
        <fullName evidence="1">Uncharacterized protein</fullName>
    </submittedName>
</protein>
<reference evidence="1" key="1">
    <citation type="submission" date="2018-05" db="EMBL/GenBank/DDBJ databases">
        <authorList>
            <person name="Lanie J.A."/>
            <person name="Ng W.-L."/>
            <person name="Kazmierczak K.M."/>
            <person name="Andrzejewski T.M."/>
            <person name="Davidsen T.M."/>
            <person name="Wayne K.J."/>
            <person name="Tettelin H."/>
            <person name="Glass J.I."/>
            <person name="Rusch D."/>
            <person name="Podicherti R."/>
            <person name="Tsui H.-C.T."/>
            <person name="Winkler M.E."/>
        </authorList>
    </citation>
    <scope>NUCLEOTIDE SEQUENCE</scope>
</reference>
<proteinExistence type="predicted"/>
<dbReference type="EMBL" id="UINC01048454">
    <property type="protein sequence ID" value="SVB58993.1"/>
    <property type="molecule type" value="Genomic_DNA"/>
</dbReference>
<name>A0A382F9W0_9ZZZZ</name>
<feature type="non-terminal residue" evidence="1">
    <location>
        <position position="214"/>
    </location>
</feature>
<dbReference type="AlphaFoldDB" id="A0A382F9W0"/>
<accession>A0A382F9W0</accession>